<organism evidence="11 12">
    <name type="scientific">Tachysurus vachellii</name>
    <name type="common">Darkbarbel catfish</name>
    <name type="synonym">Pelteobagrus vachellii</name>
    <dbReference type="NCBI Taxonomy" id="175792"/>
    <lineage>
        <taxon>Eukaryota</taxon>
        <taxon>Metazoa</taxon>
        <taxon>Chordata</taxon>
        <taxon>Craniata</taxon>
        <taxon>Vertebrata</taxon>
        <taxon>Euteleostomi</taxon>
        <taxon>Actinopterygii</taxon>
        <taxon>Neopterygii</taxon>
        <taxon>Teleostei</taxon>
        <taxon>Ostariophysi</taxon>
        <taxon>Siluriformes</taxon>
        <taxon>Bagridae</taxon>
        <taxon>Tachysurus</taxon>
    </lineage>
</organism>
<name>A0AA88N4R8_TACVA</name>
<dbReference type="AlphaFoldDB" id="A0AA88N4R8"/>
<dbReference type="GO" id="GO:0005576">
    <property type="term" value="C:extracellular region"/>
    <property type="evidence" value="ECO:0007669"/>
    <property type="project" value="UniProtKB-SubCell"/>
</dbReference>
<evidence type="ECO:0000256" key="1">
    <source>
        <dbReference type="ARBA" id="ARBA00002371"/>
    </source>
</evidence>
<feature type="compositionally biased region" description="Polar residues" evidence="10">
    <location>
        <begin position="52"/>
        <end position="63"/>
    </location>
</feature>
<comment type="subcellular location">
    <subcellularLocation>
        <location evidence="2">Secreted</location>
    </subcellularLocation>
</comment>
<evidence type="ECO:0000256" key="4">
    <source>
        <dbReference type="ARBA" id="ARBA00020365"/>
    </source>
</evidence>
<evidence type="ECO:0000313" key="11">
    <source>
        <dbReference type="EMBL" id="KAK2849912.1"/>
    </source>
</evidence>
<accession>A0AA88N4R8</accession>
<keyword evidence="8" id="KW-1015">Disulfide bond</keyword>
<dbReference type="PANTHER" id="PTHR15444">
    <property type="entry name" value="SECRETED PHOSPHOPROTEIN 24"/>
    <property type="match status" value="1"/>
</dbReference>
<dbReference type="InterPro" id="IPR010892">
    <property type="entry name" value="Spp-24"/>
</dbReference>
<evidence type="ECO:0000256" key="10">
    <source>
        <dbReference type="SAM" id="MobiDB-lite"/>
    </source>
</evidence>
<protein>
    <recommendedName>
        <fullName evidence="4">Secreted phosphoprotein 24</fullName>
    </recommendedName>
    <alternativeName>
        <fullName evidence="9">Secreted phosphoprotein 2</fullName>
    </alternativeName>
</protein>
<keyword evidence="6" id="KW-0597">Phosphoprotein</keyword>
<proteinExistence type="inferred from homology"/>
<feature type="region of interest" description="Disordered" evidence="10">
    <location>
        <begin position="1"/>
        <end position="30"/>
    </location>
</feature>
<dbReference type="GO" id="GO:0046849">
    <property type="term" value="P:bone remodeling"/>
    <property type="evidence" value="ECO:0007669"/>
    <property type="project" value="InterPro"/>
</dbReference>
<dbReference type="Proteomes" id="UP001187315">
    <property type="component" value="Unassembled WGS sequence"/>
</dbReference>
<dbReference type="InterPro" id="IPR046350">
    <property type="entry name" value="Cystatin_sf"/>
</dbReference>
<reference evidence="11" key="1">
    <citation type="submission" date="2023-08" db="EMBL/GenBank/DDBJ databases">
        <title>Pelteobagrus vachellii genome.</title>
        <authorList>
            <person name="Liu H."/>
        </authorList>
    </citation>
    <scope>NUCLEOTIDE SEQUENCE</scope>
    <source>
        <strain evidence="11">PRFRI_2022a</strain>
        <tissue evidence="11">Muscle</tissue>
    </source>
</reference>
<comment type="function">
    <text evidence="1">Could coordinate an aspect of bone turnover.</text>
</comment>
<feature type="region of interest" description="Disordered" evidence="10">
    <location>
        <begin position="46"/>
        <end position="79"/>
    </location>
</feature>
<evidence type="ECO:0000256" key="6">
    <source>
        <dbReference type="ARBA" id="ARBA00022553"/>
    </source>
</evidence>
<evidence type="ECO:0000313" key="12">
    <source>
        <dbReference type="Proteomes" id="UP001187315"/>
    </source>
</evidence>
<evidence type="ECO:0000256" key="3">
    <source>
        <dbReference type="ARBA" id="ARBA00008576"/>
    </source>
</evidence>
<dbReference type="PANTHER" id="PTHR15444:SF4">
    <property type="entry name" value="SECRETED PHOSPHOPROTEIN 24"/>
    <property type="match status" value="1"/>
</dbReference>
<keyword evidence="5" id="KW-0964">Secreted</keyword>
<evidence type="ECO:0000256" key="2">
    <source>
        <dbReference type="ARBA" id="ARBA00004613"/>
    </source>
</evidence>
<dbReference type="EMBL" id="JAVHJS010000008">
    <property type="protein sequence ID" value="KAK2849912.1"/>
    <property type="molecule type" value="Genomic_DNA"/>
</dbReference>
<keyword evidence="7" id="KW-0732">Signal</keyword>
<comment type="caution">
    <text evidence="11">The sequence shown here is derived from an EMBL/GenBank/DDBJ whole genome shotgun (WGS) entry which is preliminary data.</text>
</comment>
<comment type="similarity">
    <text evidence="3">Belongs to the SPP2 family.</text>
</comment>
<dbReference type="SUPFAM" id="SSF54403">
    <property type="entry name" value="Cystatin/monellin"/>
    <property type="match status" value="1"/>
</dbReference>
<evidence type="ECO:0000256" key="9">
    <source>
        <dbReference type="ARBA" id="ARBA00029627"/>
    </source>
</evidence>
<sequence length="166" mass="17966">MFAQPSQPSPSSFSTPSSTTGSPSKESSISFRASLKPGKINLANLPLALQGKPSQSHQPNTDFPSPPPDCDSPPPDSELLERQEKCHVLKIKLVDFNTYDLIINFGIRETMCLKPLTVSLDRCPFKWGVSKPVHRCSSYVRVSGGVTSLMGMSCSVHAVSSSSEEL</sequence>
<evidence type="ECO:0000256" key="7">
    <source>
        <dbReference type="ARBA" id="ARBA00022729"/>
    </source>
</evidence>
<gene>
    <name evidence="11" type="ORF">Q7C36_008695</name>
</gene>
<feature type="compositionally biased region" description="Pro residues" evidence="10">
    <location>
        <begin position="64"/>
        <end position="76"/>
    </location>
</feature>
<evidence type="ECO:0000256" key="5">
    <source>
        <dbReference type="ARBA" id="ARBA00022525"/>
    </source>
</evidence>
<keyword evidence="12" id="KW-1185">Reference proteome</keyword>
<evidence type="ECO:0000256" key="8">
    <source>
        <dbReference type="ARBA" id="ARBA00023157"/>
    </source>
</evidence>